<keyword evidence="3 9" id="KW-0378">Hydrolase</keyword>
<keyword evidence="10" id="KW-0812">Transmembrane</keyword>
<proteinExistence type="inferred from homology"/>
<dbReference type="CDD" id="cd00112">
    <property type="entry name" value="LDLa"/>
    <property type="match status" value="1"/>
</dbReference>
<evidence type="ECO:0000256" key="1">
    <source>
        <dbReference type="ARBA" id="ARBA00009228"/>
    </source>
</evidence>
<keyword evidence="10" id="KW-1133">Transmembrane helix</keyword>
<accession>A0A8D2LFK0</accession>
<dbReference type="CDD" id="cd00190">
    <property type="entry name" value="Tryp_SPc"/>
    <property type="match status" value="1"/>
</dbReference>
<dbReference type="Proteomes" id="UP000694545">
    <property type="component" value="Unplaced"/>
</dbReference>
<dbReference type="PROSITE" id="PS50287">
    <property type="entry name" value="SRCR_2"/>
    <property type="match status" value="1"/>
</dbReference>
<dbReference type="Pfam" id="PF15494">
    <property type="entry name" value="SRCR_2"/>
    <property type="match status" value="1"/>
</dbReference>
<dbReference type="Pfam" id="PF00057">
    <property type="entry name" value="Ldl_recept_a"/>
    <property type="match status" value="1"/>
</dbReference>
<evidence type="ECO:0000259" key="12">
    <source>
        <dbReference type="PROSITE" id="PS50287"/>
    </source>
</evidence>
<dbReference type="Gene3D" id="2.40.10.10">
    <property type="entry name" value="Trypsin-like serine proteases"/>
    <property type="match status" value="1"/>
</dbReference>
<dbReference type="Pfam" id="PF00089">
    <property type="entry name" value="Trypsin"/>
    <property type="match status" value="1"/>
</dbReference>
<dbReference type="SUPFAM" id="SSF57424">
    <property type="entry name" value="LDL receptor-like module"/>
    <property type="match status" value="1"/>
</dbReference>
<keyword evidence="14" id="KW-1185">Reference proteome</keyword>
<dbReference type="InterPro" id="IPR001190">
    <property type="entry name" value="SRCR"/>
</dbReference>
<dbReference type="SUPFAM" id="SSF50494">
    <property type="entry name" value="Trypsin-like serine proteases"/>
    <property type="match status" value="1"/>
</dbReference>
<dbReference type="PANTHER" id="PTHR24252">
    <property type="entry name" value="ACROSIN-RELATED"/>
    <property type="match status" value="1"/>
</dbReference>
<name>A0A8D2LFK0_VARKO</name>
<dbReference type="SMART" id="SM00192">
    <property type="entry name" value="LDLa"/>
    <property type="match status" value="1"/>
</dbReference>
<organism evidence="13 14">
    <name type="scientific">Varanus komodoensis</name>
    <name type="common">Komodo dragon</name>
    <dbReference type="NCBI Taxonomy" id="61221"/>
    <lineage>
        <taxon>Eukaryota</taxon>
        <taxon>Metazoa</taxon>
        <taxon>Chordata</taxon>
        <taxon>Craniata</taxon>
        <taxon>Vertebrata</taxon>
        <taxon>Euteleostomi</taxon>
        <taxon>Lepidosauria</taxon>
        <taxon>Squamata</taxon>
        <taxon>Bifurcata</taxon>
        <taxon>Unidentata</taxon>
        <taxon>Episquamata</taxon>
        <taxon>Toxicofera</taxon>
        <taxon>Anguimorpha</taxon>
        <taxon>Paleoanguimorpha</taxon>
        <taxon>Varanoidea</taxon>
        <taxon>Varanidae</taxon>
        <taxon>Varanus</taxon>
    </lineage>
</organism>
<dbReference type="GO" id="GO:0005576">
    <property type="term" value="C:extracellular region"/>
    <property type="evidence" value="ECO:0007669"/>
    <property type="project" value="UniProtKB-ARBA"/>
</dbReference>
<dbReference type="AlphaFoldDB" id="A0A8D2LFK0"/>
<dbReference type="Gene3D" id="4.10.400.10">
    <property type="entry name" value="Low-density Lipoprotein Receptor"/>
    <property type="match status" value="1"/>
</dbReference>
<evidence type="ECO:0000256" key="6">
    <source>
        <dbReference type="ARBA" id="ARBA00023180"/>
    </source>
</evidence>
<dbReference type="SUPFAM" id="SSF56487">
    <property type="entry name" value="SRCR-like"/>
    <property type="match status" value="1"/>
</dbReference>
<dbReference type="SMART" id="SM00020">
    <property type="entry name" value="Tryp_SPc"/>
    <property type="match status" value="1"/>
</dbReference>
<dbReference type="PROSITE" id="PS01209">
    <property type="entry name" value="LDLRA_1"/>
    <property type="match status" value="1"/>
</dbReference>
<keyword evidence="2 9" id="KW-0645">Protease</keyword>
<evidence type="ECO:0000313" key="13">
    <source>
        <dbReference type="Ensembl" id="ENSVKKP00000021786.1"/>
    </source>
</evidence>
<dbReference type="PANTHER" id="PTHR24252:SF27">
    <property type="entry name" value="TRANSMEMBRANE PROTEASE SERINE 3-LIKE"/>
    <property type="match status" value="1"/>
</dbReference>
<dbReference type="PRINTS" id="PR00722">
    <property type="entry name" value="CHYMOTRYPSIN"/>
</dbReference>
<evidence type="ECO:0000256" key="2">
    <source>
        <dbReference type="ARBA" id="ARBA00022670"/>
    </source>
</evidence>
<comment type="caution">
    <text evidence="8">Lacks conserved residue(s) required for the propagation of feature annotation.</text>
</comment>
<dbReference type="InterPro" id="IPR036772">
    <property type="entry name" value="SRCR-like_dom_sf"/>
</dbReference>
<dbReference type="FunFam" id="2.40.10.10:FF:000003">
    <property type="entry name" value="Transmembrane serine protease 3"/>
    <property type="match status" value="1"/>
</dbReference>
<dbReference type="PROSITE" id="PS00135">
    <property type="entry name" value="TRYPSIN_SER"/>
    <property type="match status" value="1"/>
</dbReference>
<evidence type="ECO:0000256" key="4">
    <source>
        <dbReference type="ARBA" id="ARBA00022825"/>
    </source>
</evidence>
<dbReference type="InterPro" id="IPR023415">
    <property type="entry name" value="LDLR_class-A_CS"/>
</dbReference>
<evidence type="ECO:0000256" key="10">
    <source>
        <dbReference type="SAM" id="Phobius"/>
    </source>
</evidence>
<evidence type="ECO:0000256" key="9">
    <source>
        <dbReference type="RuleBase" id="RU363034"/>
    </source>
</evidence>
<evidence type="ECO:0000256" key="8">
    <source>
        <dbReference type="PROSITE-ProRule" id="PRU00196"/>
    </source>
</evidence>
<feature type="domain" description="SRCR" evidence="12">
    <location>
        <begin position="58"/>
        <end position="110"/>
    </location>
</feature>
<protein>
    <submittedName>
        <fullName evidence="13">Transmembrane serine protease 3</fullName>
    </submittedName>
</protein>
<dbReference type="GO" id="GO:0004252">
    <property type="term" value="F:serine-type endopeptidase activity"/>
    <property type="evidence" value="ECO:0007669"/>
    <property type="project" value="InterPro"/>
</dbReference>
<dbReference type="InterPro" id="IPR009003">
    <property type="entry name" value="Peptidase_S1_PA"/>
</dbReference>
<dbReference type="InterPro" id="IPR002172">
    <property type="entry name" value="LDrepeatLR_classA_rpt"/>
</dbReference>
<evidence type="ECO:0000256" key="7">
    <source>
        <dbReference type="PROSITE-ProRule" id="PRU00124"/>
    </source>
</evidence>
<keyword evidence="4 9" id="KW-0720">Serine protease</keyword>
<feature type="disulfide bond" evidence="7">
    <location>
        <begin position="35"/>
        <end position="47"/>
    </location>
</feature>
<dbReference type="PROSITE" id="PS00134">
    <property type="entry name" value="TRYPSIN_HIS"/>
    <property type="match status" value="1"/>
</dbReference>
<evidence type="ECO:0000256" key="3">
    <source>
        <dbReference type="ARBA" id="ARBA00022801"/>
    </source>
</evidence>
<dbReference type="InterPro" id="IPR001314">
    <property type="entry name" value="Peptidase_S1A"/>
</dbReference>
<dbReference type="InterPro" id="IPR001254">
    <property type="entry name" value="Trypsin_dom"/>
</dbReference>
<dbReference type="GO" id="GO:0035821">
    <property type="term" value="P:modulation of process of another organism"/>
    <property type="evidence" value="ECO:0007669"/>
    <property type="project" value="UniProtKB-ARBA"/>
</dbReference>
<evidence type="ECO:0000256" key="5">
    <source>
        <dbReference type="ARBA" id="ARBA00023157"/>
    </source>
</evidence>
<dbReference type="PROSITE" id="PS50068">
    <property type="entry name" value="LDLRA_2"/>
    <property type="match status" value="1"/>
</dbReference>
<dbReference type="InterPro" id="IPR018114">
    <property type="entry name" value="TRYPSIN_HIS"/>
</dbReference>
<dbReference type="InterPro" id="IPR043504">
    <property type="entry name" value="Peptidase_S1_PA_chymotrypsin"/>
</dbReference>
<evidence type="ECO:0000313" key="14">
    <source>
        <dbReference type="Proteomes" id="UP000694545"/>
    </source>
</evidence>
<feature type="disulfide bond" evidence="7">
    <location>
        <begin position="54"/>
        <end position="69"/>
    </location>
</feature>
<comment type="similarity">
    <text evidence="1">Belongs to the peptidase S1 family. Snake venom subfamily.</text>
</comment>
<keyword evidence="6" id="KW-0325">Glycoprotein</keyword>
<reference evidence="13" key="1">
    <citation type="submission" date="2025-08" db="UniProtKB">
        <authorList>
            <consortium name="Ensembl"/>
        </authorList>
    </citation>
    <scope>IDENTIFICATION</scope>
</reference>
<dbReference type="Gene3D" id="3.10.250.10">
    <property type="entry name" value="SRCR-like domain"/>
    <property type="match status" value="1"/>
</dbReference>
<keyword evidence="10" id="KW-0472">Membrane</keyword>
<dbReference type="InterPro" id="IPR033116">
    <property type="entry name" value="TRYPSIN_SER"/>
</dbReference>
<dbReference type="OMA" id="FNEMTQP"/>
<reference evidence="13" key="2">
    <citation type="submission" date="2025-09" db="UniProtKB">
        <authorList>
            <consortium name="Ensembl"/>
        </authorList>
    </citation>
    <scope>IDENTIFICATION</scope>
</reference>
<feature type="transmembrane region" description="Helical" evidence="10">
    <location>
        <begin position="12"/>
        <end position="33"/>
    </location>
</feature>
<dbReference type="InterPro" id="IPR036055">
    <property type="entry name" value="LDL_receptor-like_sf"/>
</dbReference>
<feature type="domain" description="Peptidase S1" evidence="11">
    <location>
        <begin position="183"/>
        <end position="414"/>
    </location>
</feature>
<dbReference type="GO" id="GO:0006508">
    <property type="term" value="P:proteolysis"/>
    <property type="evidence" value="ECO:0007669"/>
    <property type="project" value="UniProtKB-KW"/>
</dbReference>
<sequence length="423" mass="47191">QCHVLIPLRLLPLILALLVTVIIAVAIGLGVYFNCSRGFRCRSSFKCIAQTARCDGVFNCRDGEDEYRCVRLSGKKAVLQVFSFGSWRTVCSDGWKDNYGSVTCKYLGFSRYCSSADFPVAAIEDEFRRHFVTANHWLSADQLTSPQNATYMRYVSDAYLQRDFQIIYSTGTCGTRSSYSPRIVGGNASLPQQWPWQASLQFQGYHLCGGSVITPWWIVTAAHCVYDLYLPRAWSVHVGFVILEENSVNPYLVDKIIYHKNYKPKTMRNDIALIKLANPLVLNGLIEPICLPNFGERFPEGKLCWISGWGTTEEGGDTSEIMNYAGVPLISNKVCNHREVYGGIVASSMLCAGYLKGGIDSCQGDSGGPLVCEDLNTWKLVGTTSFGVGCAEENKPGVYSRITSFLDWIHEQMEVYFLMVAFP</sequence>
<evidence type="ECO:0000259" key="11">
    <source>
        <dbReference type="PROSITE" id="PS50240"/>
    </source>
</evidence>
<dbReference type="PROSITE" id="PS50240">
    <property type="entry name" value="TRYPSIN_DOM"/>
    <property type="match status" value="1"/>
</dbReference>
<keyword evidence="5 7" id="KW-1015">Disulfide bond</keyword>
<dbReference type="Ensembl" id="ENSVKKT00000022331.1">
    <property type="protein sequence ID" value="ENSVKKP00000021786.1"/>
    <property type="gene ID" value="ENSVKKG00000014552.1"/>
</dbReference>
<dbReference type="GO" id="GO:0016020">
    <property type="term" value="C:membrane"/>
    <property type="evidence" value="ECO:0007669"/>
    <property type="project" value="InterPro"/>
</dbReference>